<organism evidence="1 2">
    <name type="scientific">Pseudomonas matsuisoli</name>
    <dbReference type="NCBI Taxonomy" id="1515666"/>
    <lineage>
        <taxon>Bacteria</taxon>
        <taxon>Pseudomonadati</taxon>
        <taxon>Pseudomonadota</taxon>
        <taxon>Gammaproteobacteria</taxon>
        <taxon>Pseudomonadales</taxon>
        <taxon>Pseudomonadaceae</taxon>
        <taxon>Pseudomonas</taxon>
    </lineage>
</organism>
<sequence length="53" mass="6076">MLAIAVRSLDRQQAGSYRPYRWHGPEAVHIRNEVNGGLRDRVANPPYGCNHYL</sequence>
<dbReference type="EMBL" id="BMPO01000007">
    <property type="protein sequence ID" value="GGK03852.1"/>
    <property type="molecule type" value="Genomic_DNA"/>
</dbReference>
<accession>A0A917Q0L5</accession>
<name>A0A917Q0L5_9PSED</name>
<dbReference type="AlphaFoldDB" id="A0A917Q0L5"/>
<gene>
    <name evidence="1" type="ORF">GCM10009304_32240</name>
</gene>
<proteinExistence type="predicted"/>
<reference evidence="1" key="2">
    <citation type="submission" date="2020-09" db="EMBL/GenBank/DDBJ databases">
        <authorList>
            <person name="Sun Q."/>
            <person name="Ohkuma M."/>
        </authorList>
    </citation>
    <scope>NUCLEOTIDE SEQUENCE</scope>
    <source>
        <strain evidence="1">JCM 30078</strain>
    </source>
</reference>
<reference evidence="1" key="1">
    <citation type="journal article" date="2014" name="Int. J. Syst. Evol. Microbiol.">
        <title>Complete genome sequence of Corynebacterium casei LMG S-19264T (=DSM 44701T), isolated from a smear-ripened cheese.</title>
        <authorList>
            <consortium name="US DOE Joint Genome Institute (JGI-PGF)"/>
            <person name="Walter F."/>
            <person name="Albersmeier A."/>
            <person name="Kalinowski J."/>
            <person name="Ruckert C."/>
        </authorList>
    </citation>
    <scope>NUCLEOTIDE SEQUENCE</scope>
    <source>
        <strain evidence="1">JCM 30078</strain>
    </source>
</reference>
<keyword evidence="2" id="KW-1185">Reference proteome</keyword>
<dbReference type="Proteomes" id="UP000635983">
    <property type="component" value="Unassembled WGS sequence"/>
</dbReference>
<protein>
    <submittedName>
        <fullName evidence="1">Uncharacterized protein</fullName>
    </submittedName>
</protein>
<comment type="caution">
    <text evidence="1">The sequence shown here is derived from an EMBL/GenBank/DDBJ whole genome shotgun (WGS) entry which is preliminary data.</text>
</comment>
<evidence type="ECO:0000313" key="1">
    <source>
        <dbReference type="EMBL" id="GGK03852.1"/>
    </source>
</evidence>
<evidence type="ECO:0000313" key="2">
    <source>
        <dbReference type="Proteomes" id="UP000635983"/>
    </source>
</evidence>